<sequence>MSPNADNAMARFLFAILKQKNLKDIDWNQVAQDPVLMQPITNGHAARMRYSRFRSTILGHEPNKRRSSSDDKSKVSKSRKSSPSLKKESIVKSESHVSLSSYPHLSSASVSPYMDSLGDDFDNRFMTPGSDDLTQSLAIHPSALDYNNIEPAFLKQEPGLDDVSDFSAFEAAFNYHTYSQNITDSSLMDSSNDWSQDPHF</sequence>
<dbReference type="OrthoDB" id="3944408at2759"/>
<evidence type="ECO:0000256" key="1">
    <source>
        <dbReference type="SAM" id="MobiDB-lite"/>
    </source>
</evidence>
<dbReference type="HOGENOM" id="CLU_087046_0_0_1"/>
<name>A0A0A1T563_9HYPO</name>
<feature type="domain" description="Myb-like DNA-binding" evidence="2">
    <location>
        <begin position="9"/>
        <end position="55"/>
    </location>
</feature>
<accession>A0A0A1T563</accession>
<reference evidence="3 4" key="1">
    <citation type="journal article" date="2015" name="Genome Announc.">
        <title>Draft Genome Sequence and Gene Annotation of the Entomopathogenic Fungus Verticillium hemipterigenum.</title>
        <authorList>
            <person name="Horn F."/>
            <person name="Habel A."/>
            <person name="Scharf D.H."/>
            <person name="Dworschak J."/>
            <person name="Brakhage A.A."/>
            <person name="Guthke R."/>
            <person name="Hertweck C."/>
            <person name="Linde J."/>
        </authorList>
    </citation>
    <scope>NUCLEOTIDE SEQUENCE [LARGE SCALE GENOMIC DNA]</scope>
</reference>
<evidence type="ECO:0000313" key="4">
    <source>
        <dbReference type="Proteomes" id="UP000039046"/>
    </source>
</evidence>
<dbReference type="Pfam" id="PF22980">
    <property type="entry name" value="Myb_DNA-bind_8"/>
    <property type="match status" value="1"/>
</dbReference>
<dbReference type="AlphaFoldDB" id="A0A0A1T563"/>
<keyword evidence="4" id="KW-1185">Reference proteome</keyword>
<dbReference type="Proteomes" id="UP000039046">
    <property type="component" value="Unassembled WGS sequence"/>
</dbReference>
<dbReference type="EMBL" id="CDHN01000001">
    <property type="protein sequence ID" value="CEJ80479.1"/>
    <property type="molecule type" value="Genomic_DNA"/>
</dbReference>
<evidence type="ECO:0000313" key="3">
    <source>
        <dbReference type="EMBL" id="CEJ80479.1"/>
    </source>
</evidence>
<dbReference type="InterPro" id="IPR054505">
    <property type="entry name" value="Myb_DNA-bind_8"/>
</dbReference>
<evidence type="ECO:0000259" key="2">
    <source>
        <dbReference type="Pfam" id="PF22980"/>
    </source>
</evidence>
<dbReference type="STRING" id="1531966.A0A0A1T563"/>
<feature type="compositionally biased region" description="Basic and acidic residues" evidence="1">
    <location>
        <begin position="61"/>
        <end position="74"/>
    </location>
</feature>
<gene>
    <name evidence="3" type="ORF">VHEMI00658</name>
</gene>
<feature type="region of interest" description="Disordered" evidence="1">
    <location>
        <begin position="54"/>
        <end position="90"/>
    </location>
</feature>
<organism evidence="3 4">
    <name type="scientific">[Torrubiella] hemipterigena</name>
    <dbReference type="NCBI Taxonomy" id="1531966"/>
    <lineage>
        <taxon>Eukaryota</taxon>
        <taxon>Fungi</taxon>
        <taxon>Dikarya</taxon>
        <taxon>Ascomycota</taxon>
        <taxon>Pezizomycotina</taxon>
        <taxon>Sordariomycetes</taxon>
        <taxon>Hypocreomycetidae</taxon>
        <taxon>Hypocreales</taxon>
        <taxon>Clavicipitaceae</taxon>
        <taxon>Clavicipitaceae incertae sedis</taxon>
        <taxon>'Torrubiella' clade</taxon>
    </lineage>
</organism>
<proteinExistence type="predicted"/>
<protein>
    <recommendedName>
        <fullName evidence="2">Myb-like DNA-binding domain-containing protein</fullName>
    </recommendedName>
</protein>